<sequence length="247" mass="28224">MKFLILFIMSIMSAQAVITIAPVDIGAQPGLSGSVKGSFVTKRGNTDSDEYSAGARVQYDNNNTYIIWGDIAFSYAKASGQTNTNKTYAHIRYIHTFYKKDLNWEAFVQSQTDKFTKIQKRLLAGIGLRYHAAMQSYGNIYLGFGGFAEHIDYTTNIDPSEDNVRLNMYIAYKNKFTKSVKFSYIGYYQPRVDIFSDYILSNSAELKVKIYKQLSINFELTYNQDTKPAIGVQKYDFVQKTSFVYDF</sequence>
<feature type="signal peptide" evidence="1">
    <location>
        <begin position="1"/>
        <end position="16"/>
    </location>
</feature>
<name>E0UT57_SULAO</name>
<dbReference type="Proteomes" id="UP000007803">
    <property type="component" value="Chromosome"/>
</dbReference>
<dbReference type="RefSeq" id="WP_013325916.1">
    <property type="nucleotide sequence ID" value="NC_014506.1"/>
</dbReference>
<organism evidence="2 3">
    <name type="scientific">Sulfurimonas autotrophica (strain ATCC BAA-671 / DSM 16294 / JCM 11897 / OK10)</name>
    <dbReference type="NCBI Taxonomy" id="563040"/>
    <lineage>
        <taxon>Bacteria</taxon>
        <taxon>Pseudomonadati</taxon>
        <taxon>Campylobacterota</taxon>
        <taxon>Epsilonproteobacteria</taxon>
        <taxon>Campylobacterales</taxon>
        <taxon>Sulfurimonadaceae</taxon>
        <taxon>Sulfurimonas</taxon>
    </lineage>
</organism>
<gene>
    <name evidence="2" type="ordered locus">Saut_0111</name>
</gene>
<dbReference type="AlphaFoldDB" id="E0UT57"/>
<reference evidence="3" key="1">
    <citation type="journal article" date="2010" name="Stand. Genomic Sci.">
        <title>Complete genome sequence of Sulfurimonas autotrophica type strain (OK10).</title>
        <authorList>
            <person name="Sikorski J."/>
            <person name="Munk C."/>
            <person name="Lapidus A."/>
            <person name="Djao O."/>
            <person name="Lucas S."/>
            <person name="Glavina Del Rio T."/>
            <person name="Nolan M."/>
            <person name="Tice H."/>
            <person name="Han C."/>
            <person name="Cheng J."/>
            <person name="Tapia R."/>
            <person name="Goodwin L."/>
            <person name="Pitluck S."/>
            <person name="Liolios K."/>
            <person name="Ivanova N."/>
            <person name="Mavromatis K."/>
            <person name="Mikhailova N."/>
            <person name="Pati A."/>
            <person name="Sims D."/>
            <person name="Meincke L."/>
            <person name="Brettin T."/>
            <person name="Detter J."/>
            <person name="Chen A."/>
            <person name="Palaniappan K."/>
            <person name="Land M."/>
            <person name="Hauser L."/>
            <person name="Chang Y."/>
            <person name="Jeffries C."/>
            <person name="Rohde M."/>
            <person name="Lang E."/>
            <person name="Spring S."/>
            <person name="Goker M."/>
            <person name="Woyke T."/>
            <person name="Bristow J."/>
            <person name="Eisen J."/>
            <person name="Markowitz V."/>
            <person name="Hugenholtz P."/>
            <person name="Kyrpides N."/>
            <person name="Klenk H."/>
        </authorList>
    </citation>
    <scope>NUCLEOTIDE SEQUENCE [LARGE SCALE GENOMIC DNA]</scope>
    <source>
        <strain evidence="3">ATCC BAA-671 / DSM 16294 / JCM 11897 / OK10</strain>
    </source>
</reference>
<evidence type="ECO:0008006" key="4">
    <source>
        <dbReference type="Google" id="ProtNLM"/>
    </source>
</evidence>
<feature type="chain" id="PRO_5003141527" description="DUF481 domain-containing protein" evidence="1">
    <location>
        <begin position="17"/>
        <end position="247"/>
    </location>
</feature>
<evidence type="ECO:0000313" key="3">
    <source>
        <dbReference type="Proteomes" id="UP000007803"/>
    </source>
</evidence>
<dbReference type="EMBL" id="CP002205">
    <property type="protein sequence ID" value="ADN08160.1"/>
    <property type="molecule type" value="Genomic_DNA"/>
</dbReference>
<dbReference type="eggNOG" id="COG3137">
    <property type="taxonomic scope" value="Bacteria"/>
</dbReference>
<evidence type="ECO:0000256" key="1">
    <source>
        <dbReference type="SAM" id="SignalP"/>
    </source>
</evidence>
<protein>
    <recommendedName>
        <fullName evidence="4">DUF481 domain-containing protein</fullName>
    </recommendedName>
</protein>
<dbReference type="Pfam" id="PF04338">
    <property type="entry name" value="DUF481"/>
    <property type="match status" value="1"/>
</dbReference>
<keyword evidence="3" id="KW-1185">Reference proteome</keyword>
<dbReference type="HOGENOM" id="CLU_093818_1_0_7"/>
<dbReference type="KEGG" id="sua:Saut_0111"/>
<evidence type="ECO:0000313" key="2">
    <source>
        <dbReference type="EMBL" id="ADN08160.1"/>
    </source>
</evidence>
<accession>E0UT57</accession>
<proteinExistence type="predicted"/>
<dbReference type="OrthoDB" id="5333575at2"/>
<keyword evidence="1" id="KW-0732">Signal</keyword>
<dbReference type="STRING" id="563040.Saut_0111"/>
<dbReference type="InterPro" id="IPR007433">
    <property type="entry name" value="DUF481"/>
</dbReference>